<dbReference type="SUPFAM" id="SSF50156">
    <property type="entry name" value="PDZ domain-like"/>
    <property type="match status" value="1"/>
</dbReference>
<dbReference type="RefSeq" id="WP_168927748.1">
    <property type="nucleotide sequence ID" value="NZ_BKAT01000006.1"/>
</dbReference>
<evidence type="ECO:0000259" key="1">
    <source>
        <dbReference type="SMART" id="SM00245"/>
    </source>
</evidence>
<evidence type="ECO:0000313" key="2">
    <source>
        <dbReference type="EMBL" id="SEA57285.1"/>
    </source>
</evidence>
<dbReference type="CDD" id="cd07561">
    <property type="entry name" value="Peptidase_S41_CPP_like"/>
    <property type="match status" value="1"/>
</dbReference>
<dbReference type="SUPFAM" id="SSF52096">
    <property type="entry name" value="ClpP/crotonase"/>
    <property type="match status" value="1"/>
</dbReference>
<dbReference type="EMBL" id="FNRL01000010">
    <property type="protein sequence ID" value="SEA57285.1"/>
    <property type="molecule type" value="Genomic_DNA"/>
</dbReference>
<feature type="domain" description="Tail specific protease" evidence="1">
    <location>
        <begin position="229"/>
        <end position="457"/>
    </location>
</feature>
<dbReference type="GO" id="GO:0004175">
    <property type="term" value="F:endopeptidase activity"/>
    <property type="evidence" value="ECO:0007669"/>
    <property type="project" value="TreeGrafter"/>
</dbReference>
<dbReference type="STRING" id="408074.SAMN05660909_02498"/>
<dbReference type="InterPro" id="IPR036034">
    <property type="entry name" value="PDZ_sf"/>
</dbReference>
<dbReference type="GO" id="GO:0008236">
    <property type="term" value="F:serine-type peptidase activity"/>
    <property type="evidence" value="ECO:0007669"/>
    <property type="project" value="InterPro"/>
</dbReference>
<dbReference type="InterPro" id="IPR029045">
    <property type="entry name" value="ClpP/crotonase-like_dom_sf"/>
</dbReference>
<reference evidence="3" key="1">
    <citation type="submission" date="2016-10" db="EMBL/GenBank/DDBJ databases">
        <authorList>
            <person name="Varghese N."/>
            <person name="Submissions S."/>
        </authorList>
    </citation>
    <scope>NUCLEOTIDE SEQUENCE [LARGE SCALE GENOMIC DNA]</scope>
    <source>
        <strain evidence="3">DSM 23920</strain>
    </source>
</reference>
<keyword evidence="3" id="KW-1185">Reference proteome</keyword>
<dbReference type="GO" id="GO:0007165">
    <property type="term" value="P:signal transduction"/>
    <property type="evidence" value="ECO:0007669"/>
    <property type="project" value="TreeGrafter"/>
</dbReference>
<dbReference type="Gene3D" id="3.30.750.170">
    <property type="match status" value="1"/>
</dbReference>
<dbReference type="SMART" id="SM00245">
    <property type="entry name" value="TSPc"/>
    <property type="match status" value="1"/>
</dbReference>
<dbReference type="GO" id="GO:0030288">
    <property type="term" value="C:outer membrane-bounded periplasmic space"/>
    <property type="evidence" value="ECO:0007669"/>
    <property type="project" value="TreeGrafter"/>
</dbReference>
<dbReference type="Gene3D" id="2.30.42.10">
    <property type="match status" value="1"/>
</dbReference>
<dbReference type="PANTHER" id="PTHR32060">
    <property type="entry name" value="TAIL-SPECIFIC PROTEASE"/>
    <property type="match status" value="1"/>
</dbReference>
<protein>
    <submittedName>
        <fullName evidence="2">Peptidase family S41</fullName>
    </submittedName>
</protein>
<dbReference type="PANTHER" id="PTHR32060:SF30">
    <property type="entry name" value="CARBOXY-TERMINAL PROCESSING PROTEASE CTPA"/>
    <property type="match status" value="1"/>
</dbReference>
<dbReference type="PROSITE" id="PS51257">
    <property type="entry name" value="PROKAR_LIPOPROTEIN"/>
    <property type="match status" value="1"/>
</dbReference>
<dbReference type="InterPro" id="IPR005151">
    <property type="entry name" value="Tail-specific_protease"/>
</dbReference>
<dbReference type="AlphaFoldDB" id="A0A1H4CA33"/>
<dbReference type="Proteomes" id="UP000199656">
    <property type="component" value="Unassembled WGS sequence"/>
</dbReference>
<dbReference type="GO" id="GO:0006508">
    <property type="term" value="P:proteolysis"/>
    <property type="evidence" value="ECO:0007669"/>
    <property type="project" value="InterPro"/>
</dbReference>
<dbReference type="Gene3D" id="3.90.226.10">
    <property type="entry name" value="2-enoyl-CoA Hydratase, Chain A, domain 1"/>
    <property type="match status" value="1"/>
</dbReference>
<gene>
    <name evidence="2" type="ORF">SAMN05660909_02498</name>
</gene>
<proteinExistence type="predicted"/>
<sequence>MYKRLLSPGIKCLLAACICAGIVVGCRKDNKNTGPSGNNNNNGKDTAAIKEDSLRYLMYQIMQVTYADGGRTPDKGLPMYYWYAQVPSINPFDTKYANADSLLEAMKRYAINPATKAPYDRYSFLDRTGDLTNRLQNGISAKSIMATSGDNGIQYAPVLDDTDPNKIRLFVLYADKNSPAGQKGVTRGWEITGVNGVTSFTNTNSSLSYVYNSIVGASSVTLQFRRPDNSSVTYSLDKASYHINPVLFDTVMNVTVNNIQQKVGYFVFYTFADTYDTKGTPTTTKIELDKVFTKFKAAGIKNLVVDLRYNGGGSTNTAEYLDSAIAPASAGGRIMYNYLYNDKLTQHLSTVGLPPSVSFPAQTGGLNLANVFFIVSRNTASASELTLNNLKPYMNVKLVGDSTYGKPVGFIGFNISMYDENHKEKYLADLYSINFETTNANKEGGYYTGIGPDAKAVDYVNLPWGNAGDQNLKQVISYIQSNKFITAFPNGRLAREAGTELLSPISKATPLSTFNGMVDFRLGKRIVGGR</sequence>
<evidence type="ECO:0000313" key="3">
    <source>
        <dbReference type="Proteomes" id="UP000199656"/>
    </source>
</evidence>
<accession>A0A1H4CA33</accession>
<dbReference type="Pfam" id="PF03572">
    <property type="entry name" value="Peptidase_S41"/>
    <property type="match status" value="1"/>
</dbReference>
<name>A0A1H4CA33_9BACT</name>
<organism evidence="2 3">
    <name type="scientific">Chitinophaga terrae</name>
    <name type="common">ex Kim and Jung 2007</name>
    <dbReference type="NCBI Taxonomy" id="408074"/>
    <lineage>
        <taxon>Bacteria</taxon>
        <taxon>Pseudomonadati</taxon>
        <taxon>Bacteroidota</taxon>
        <taxon>Chitinophagia</taxon>
        <taxon>Chitinophagales</taxon>
        <taxon>Chitinophagaceae</taxon>
        <taxon>Chitinophaga</taxon>
    </lineage>
</organism>